<feature type="chain" id="PRO_5047213177" description="Tat pathway signal protein" evidence="2">
    <location>
        <begin position="26"/>
        <end position="428"/>
    </location>
</feature>
<dbReference type="EMBL" id="JAEUAX010000015">
    <property type="protein sequence ID" value="MBW9111738.1"/>
    <property type="molecule type" value="Genomic_DNA"/>
</dbReference>
<dbReference type="Proteomes" id="UP000777440">
    <property type="component" value="Unassembled WGS sequence"/>
</dbReference>
<evidence type="ECO:0000256" key="2">
    <source>
        <dbReference type="SAM" id="SignalP"/>
    </source>
</evidence>
<feature type="signal peptide" evidence="2">
    <location>
        <begin position="1"/>
        <end position="25"/>
    </location>
</feature>
<evidence type="ECO:0008006" key="5">
    <source>
        <dbReference type="Google" id="ProtNLM"/>
    </source>
</evidence>
<reference evidence="3 4" key="1">
    <citation type="journal article" date="2021" name="MBio">
        <title>Poor Competitiveness of Bradyrhizobium in Pigeon Pea Root Colonization in Indian Soils.</title>
        <authorList>
            <person name="Chalasani D."/>
            <person name="Basu A."/>
            <person name="Pullabhotla S.V.S.R.N."/>
            <person name="Jorrin B."/>
            <person name="Neal A.L."/>
            <person name="Poole P.S."/>
            <person name="Podile A.R."/>
            <person name="Tkacz A."/>
        </authorList>
    </citation>
    <scope>NUCLEOTIDE SEQUENCE [LARGE SCALE GENOMIC DNA]</scope>
    <source>
        <strain evidence="3 4">HU12</strain>
    </source>
</reference>
<accession>A0ABS7I351</accession>
<dbReference type="PROSITE" id="PS51318">
    <property type="entry name" value="TAT"/>
    <property type="match status" value="1"/>
</dbReference>
<proteinExistence type="predicted"/>
<keyword evidence="4" id="KW-1185">Reference proteome</keyword>
<sequence>MTTSPFSRRSFVRLLAVAAPAAATAMCSPAQTTGGPSATASTPSSSASAVAPTGAPAAIVGGARPAVVRSFGPNGTHWPAHTPWINDAVTTVEVPCSWAAIRTALLAVTASQAAAGVHIKVQPGTLPGLGASSGSKAVLQGLGSAQWSKNVLVSPRDGWGSVIITEPARLREVYGVTFARINGVDVLLTNCTRSAWAQSVMSDGLSMASSYGATTREVGAYEIVMSNVKSDISDPLGYAAGADSVMTDCVWDGCYSAPVFRPTGATDHVDTLQMYGSGWYRGLTVRDTTFFGSLNCALQIGGMRADDPNKGTRFLTVDHSIITSQATAIRARYPKPAGADTPSLAQAINGIGEDFQLYANDSYIFGSMYRSKWGAVSNTKVSYDQALTRNPVASGKWTYDSSMNSWGASKFDSLTPSPTVEYLKSIWK</sequence>
<evidence type="ECO:0000313" key="3">
    <source>
        <dbReference type="EMBL" id="MBW9111738.1"/>
    </source>
</evidence>
<keyword evidence="2" id="KW-0732">Signal</keyword>
<evidence type="ECO:0000256" key="1">
    <source>
        <dbReference type="SAM" id="MobiDB-lite"/>
    </source>
</evidence>
<name>A0ABS7I351_9MICO</name>
<comment type="caution">
    <text evidence="3">The sequence shown here is derived from an EMBL/GenBank/DDBJ whole genome shotgun (WGS) entry which is preliminary data.</text>
</comment>
<dbReference type="RefSeq" id="WP_220340581.1">
    <property type="nucleotide sequence ID" value="NZ_JAEUAX010000015.1"/>
</dbReference>
<organism evidence="3 4">
    <name type="scientific">Microbacterium ureisolvens</name>
    <dbReference type="NCBI Taxonomy" id="2781186"/>
    <lineage>
        <taxon>Bacteria</taxon>
        <taxon>Bacillati</taxon>
        <taxon>Actinomycetota</taxon>
        <taxon>Actinomycetes</taxon>
        <taxon>Micrococcales</taxon>
        <taxon>Microbacteriaceae</taxon>
        <taxon>Microbacterium</taxon>
    </lineage>
</organism>
<feature type="region of interest" description="Disordered" evidence="1">
    <location>
        <begin position="27"/>
        <end position="51"/>
    </location>
</feature>
<dbReference type="InterPro" id="IPR006311">
    <property type="entry name" value="TAT_signal"/>
</dbReference>
<evidence type="ECO:0000313" key="4">
    <source>
        <dbReference type="Proteomes" id="UP000777440"/>
    </source>
</evidence>
<protein>
    <recommendedName>
        <fullName evidence="5">Tat pathway signal protein</fullName>
    </recommendedName>
</protein>
<gene>
    <name evidence="3" type="ORF">JNB61_18360</name>
</gene>